<gene>
    <name evidence="2" type="ORF">HZT40_14775</name>
</gene>
<dbReference type="KEGG" id="this:HZT40_14775"/>
<evidence type="ECO:0000313" key="3">
    <source>
        <dbReference type="Proteomes" id="UP000510621"/>
    </source>
</evidence>
<proteinExistence type="predicted"/>
<feature type="compositionally biased region" description="Pro residues" evidence="1">
    <location>
        <begin position="38"/>
        <end position="55"/>
    </location>
</feature>
<accession>A0A7L6AU54</accession>
<sequence length="55" mass="5201">MRSCRADCPIPKTAAAGLGGQPAEHGGDGGAGGDEPGVTPPPTPPITPAAMPPVA</sequence>
<reference evidence="2" key="1">
    <citation type="submission" date="2020-06" db="EMBL/GenBank/DDBJ databases">
        <title>Analysis procedures for assessing recovery of high quality, complete, closed genomes from Nanopore long read metagenome sequencing.</title>
        <authorList>
            <person name="Bessarab I."/>
            <person name="Arumugam K."/>
            <person name="Haryono M."/>
            <person name="Liu X."/>
            <person name="Roy S."/>
            <person name="Zuniga-Montanez R.E."/>
            <person name="Qiu G."/>
            <person name="Drautz-Moses D.I."/>
            <person name="Law Y.Y."/>
            <person name="Wuertz S."/>
            <person name="Lauro F.M."/>
            <person name="Huson D.H."/>
            <person name="Williams R.B."/>
        </authorList>
    </citation>
    <scope>NUCLEOTIDE SEQUENCE [LARGE SCALE GENOMIC DNA]</scope>
    <source>
        <strain evidence="2">SSD2</strain>
    </source>
</reference>
<feature type="region of interest" description="Disordered" evidence="1">
    <location>
        <begin position="1"/>
        <end position="55"/>
    </location>
</feature>
<evidence type="ECO:0000256" key="1">
    <source>
        <dbReference type="SAM" id="MobiDB-lite"/>
    </source>
</evidence>
<protein>
    <submittedName>
        <fullName evidence="2">Uncharacterized protein</fullName>
    </submittedName>
</protein>
<organism evidence="2 3">
    <name type="scientific">Candidatus Thiothrix singaporensis</name>
    <dbReference type="NCBI Taxonomy" id="2799669"/>
    <lineage>
        <taxon>Bacteria</taxon>
        <taxon>Pseudomonadati</taxon>
        <taxon>Pseudomonadota</taxon>
        <taxon>Gammaproteobacteria</taxon>
        <taxon>Thiotrichales</taxon>
        <taxon>Thiotrichaceae</taxon>
        <taxon>Thiothrix</taxon>
    </lineage>
</organism>
<dbReference type="AlphaFoldDB" id="A0A7L6AU54"/>
<evidence type="ECO:0000313" key="2">
    <source>
        <dbReference type="EMBL" id="QLQ32640.1"/>
    </source>
</evidence>
<name>A0A7L6AU54_9GAMM</name>
<dbReference type="Proteomes" id="UP000510621">
    <property type="component" value="Chromosome"/>
</dbReference>
<keyword evidence="3" id="KW-1185">Reference proteome</keyword>
<dbReference type="EMBL" id="CP059265">
    <property type="protein sequence ID" value="QLQ32640.1"/>
    <property type="molecule type" value="Genomic_DNA"/>
</dbReference>